<evidence type="ECO:0000256" key="1">
    <source>
        <dbReference type="ARBA" id="ARBA00022801"/>
    </source>
</evidence>
<organism evidence="4 5">
    <name type="scientific">Sphingobacterium populi</name>
    <dbReference type="NCBI Taxonomy" id="1812824"/>
    <lineage>
        <taxon>Bacteria</taxon>
        <taxon>Pseudomonadati</taxon>
        <taxon>Bacteroidota</taxon>
        <taxon>Sphingobacteriia</taxon>
        <taxon>Sphingobacteriales</taxon>
        <taxon>Sphingobacteriaceae</taxon>
        <taxon>Sphingobacterium</taxon>
    </lineage>
</organism>
<dbReference type="SMART" id="SM00487">
    <property type="entry name" value="DEXDc"/>
    <property type="match status" value="1"/>
</dbReference>
<dbReference type="SMART" id="SM00490">
    <property type="entry name" value="HELICc"/>
    <property type="match status" value="1"/>
</dbReference>
<feature type="domain" description="Helicase C-terminal" evidence="3">
    <location>
        <begin position="955"/>
        <end position="1102"/>
    </location>
</feature>
<keyword evidence="5" id="KW-1185">Reference proteome</keyword>
<dbReference type="InterPro" id="IPR001650">
    <property type="entry name" value="Helicase_C-like"/>
</dbReference>
<dbReference type="InterPro" id="IPR014001">
    <property type="entry name" value="Helicase_ATP-bd"/>
</dbReference>
<dbReference type="RefSeq" id="WP_066751310.1">
    <property type="nucleotide sequence ID" value="NZ_JBHUMB010000014.1"/>
</dbReference>
<keyword evidence="1" id="KW-0378">Hydrolase</keyword>
<accession>A0ABW5UFJ7</accession>
<dbReference type="InterPro" id="IPR049730">
    <property type="entry name" value="SNF2/RAD54-like_C"/>
</dbReference>
<dbReference type="PROSITE" id="PS51192">
    <property type="entry name" value="HELICASE_ATP_BIND_1"/>
    <property type="match status" value="1"/>
</dbReference>
<dbReference type="InterPro" id="IPR000330">
    <property type="entry name" value="SNF2_N"/>
</dbReference>
<dbReference type="PANTHER" id="PTHR10799">
    <property type="entry name" value="SNF2/RAD54 HELICASE FAMILY"/>
    <property type="match status" value="1"/>
</dbReference>
<dbReference type="InterPro" id="IPR038718">
    <property type="entry name" value="SNF2-like_sf"/>
</dbReference>
<dbReference type="Pfam" id="PF00176">
    <property type="entry name" value="SNF2-rel_dom"/>
    <property type="match status" value="1"/>
</dbReference>
<reference evidence="5" key="1">
    <citation type="journal article" date="2019" name="Int. J. Syst. Evol. Microbiol.">
        <title>The Global Catalogue of Microorganisms (GCM) 10K type strain sequencing project: providing services to taxonomists for standard genome sequencing and annotation.</title>
        <authorList>
            <consortium name="The Broad Institute Genomics Platform"/>
            <consortium name="The Broad Institute Genome Sequencing Center for Infectious Disease"/>
            <person name="Wu L."/>
            <person name="Ma J."/>
        </authorList>
    </citation>
    <scope>NUCLEOTIDE SEQUENCE [LARGE SCALE GENOMIC DNA]</scope>
    <source>
        <strain evidence="5">KCTC 42247</strain>
    </source>
</reference>
<evidence type="ECO:0000313" key="4">
    <source>
        <dbReference type="EMBL" id="MFD2744247.1"/>
    </source>
</evidence>
<feature type="domain" description="Helicase ATP-binding" evidence="2">
    <location>
        <begin position="681"/>
        <end position="829"/>
    </location>
</feature>
<comment type="caution">
    <text evidence="4">The sequence shown here is derived from an EMBL/GenBank/DDBJ whole genome shotgun (WGS) entry which is preliminary data.</text>
</comment>
<dbReference type="Pfam" id="PF08455">
    <property type="entry name" value="SNF2_assoc"/>
    <property type="match status" value="1"/>
</dbReference>
<dbReference type="EMBL" id="JBHUMB010000014">
    <property type="protein sequence ID" value="MFD2744247.1"/>
    <property type="molecule type" value="Genomic_DNA"/>
</dbReference>
<dbReference type="Gene3D" id="3.40.50.10810">
    <property type="entry name" value="Tandem AAA-ATPase domain"/>
    <property type="match status" value="1"/>
</dbReference>
<dbReference type="InterPro" id="IPR027417">
    <property type="entry name" value="P-loop_NTPase"/>
</dbReference>
<dbReference type="Proteomes" id="UP001597418">
    <property type="component" value="Unassembled WGS sequence"/>
</dbReference>
<dbReference type="PROSITE" id="PS51194">
    <property type="entry name" value="HELICASE_CTER"/>
    <property type="match status" value="1"/>
</dbReference>
<evidence type="ECO:0000313" key="5">
    <source>
        <dbReference type="Proteomes" id="UP001597418"/>
    </source>
</evidence>
<sequence length="1115" mass="127852">MRLPDGTYRLKAISFEELSELTLLTHYPEQDTTVAKSAMYQLRVTEIMLNGIEFVAAQDAANDLTIRLWQNDTDISVRITSQTENKDSLSKYEFLAIYAVMHITAYRVFFNSHARRQMLIPYAKPYGLESESDLDSYFDLVYDKGSILVKSIHDGILQAELHNEKTGGIPLPKIEDQIIEADTARQNILVLGLHKFYAQLRFELLSVSMTQSGKPKAPFQFIAAPSMLWKAQSAAAVKFYAALNTFASAYDEKDEEQDLAALIAIQRNPLSLPIYLHDRAISDNITAKSIRQISMDMLQATMVLRVFKRRPFYELTASLRWHEQELPVKTLPIKHRYFIQKDQVYSLIDNVHMLRLIEYFKKRPEILLVHESKYDAFTKSVLEPLEDAIEIQYATIRAASKEEKVIVEQDTERIIYLAQRGNFIYLTPVVRYGATEIPLVTKRQIKGLDANGNSYLVPRDENLENKFKSLLSNQHPHFAEQWHERDFFYLHHETFVANDWFLPVFERMRQEGISILGAQNLKLDKLNIHAAKIDIKILSGTDWFNAKITATYGNQQASVKQLYRAMRNKNRYVTLDDGTRGILPEEWMDKLAKFFALGSVQDEQIDIPKTRFAELNDLSDDVEYSSATRREIELLIKHLHNRKELPLIEVPAALQATLRPYQIQGLAWLSALDGFNFGGCLADDMGLGKTLQIIALLLTQRKQANQRTALIVVPTSLLFNWESEIKTFAPSLSAHILYGKGRDLSSAEWSQFDVLITTYGVMVSDLARLKKFSFDMIILDESQAIKNPNSIRYKSAMQLKSRNRFVLTGTPIENSTYDLYGQFSFACPGLLGNMTYFRDTYSTPIDRFDDNLRAAELQKHIAPFLLRRTKKEVATELPEKTEMIIYCELGDKQRAIYDTYEAEFRDYIAQQEEDELEKNSMNVLAGLTRLRQIANAPALLKEGYESSISAKIEAMLEQMDSIISQHKVIIFSQFVGMLDLIRKRLDERQIAHSYLTGQTVDRAHEVEQFQNNNERRVFLVSLKAGGVGLNLTAADYIFLMDPWWNPAVENQAIDRSYRIGQDKHVMAIRYIALDTVEQKMMKLQQKKRDLAGALTSASSSLLQKMDKGDLLNLLG</sequence>
<proteinExistence type="predicted"/>
<dbReference type="InterPro" id="IPR013663">
    <property type="entry name" value="Helicase_SWF/SNF/SWI_bac"/>
</dbReference>
<name>A0ABW5UFJ7_9SPHI</name>
<dbReference type="Gene3D" id="3.40.50.300">
    <property type="entry name" value="P-loop containing nucleotide triphosphate hydrolases"/>
    <property type="match status" value="1"/>
</dbReference>
<dbReference type="Pfam" id="PF00271">
    <property type="entry name" value="Helicase_C"/>
    <property type="match status" value="1"/>
</dbReference>
<evidence type="ECO:0000259" key="2">
    <source>
        <dbReference type="PROSITE" id="PS51192"/>
    </source>
</evidence>
<gene>
    <name evidence="4" type="ORF">ACFSQ6_12690</name>
</gene>
<dbReference type="SUPFAM" id="SSF52540">
    <property type="entry name" value="P-loop containing nucleoside triphosphate hydrolases"/>
    <property type="match status" value="2"/>
</dbReference>
<evidence type="ECO:0000259" key="3">
    <source>
        <dbReference type="PROSITE" id="PS51194"/>
    </source>
</evidence>
<dbReference type="CDD" id="cd18793">
    <property type="entry name" value="SF2_C_SNF"/>
    <property type="match status" value="1"/>
</dbReference>
<protein>
    <submittedName>
        <fullName evidence="4">SNF2-related protein</fullName>
    </submittedName>
</protein>